<dbReference type="GO" id="GO:0005975">
    <property type="term" value="P:carbohydrate metabolic process"/>
    <property type="evidence" value="ECO:0007669"/>
    <property type="project" value="InterPro"/>
</dbReference>
<evidence type="ECO:0000313" key="5">
    <source>
        <dbReference type="Proteomes" id="UP000759131"/>
    </source>
</evidence>
<feature type="compositionally biased region" description="Basic and acidic residues" evidence="1">
    <location>
        <begin position="332"/>
        <end position="342"/>
    </location>
</feature>
<accession>A0A7R9Q5Y6</accession>
<feature type="region of interest" description="Disordered" evidence="1">
    <location>
        <begin position="642"/>
        <end position="711"/>
    </location>
</feature>
<dbReference type="PANTHER" id="PTHR45985">
    <property type="match status" value="1"/>
</dbReference>
<feature type="compositionally biased region" description="Polar residues" evidence="1">
    <location>
        <begin position="127"/>
        <end position="144"/>
    </location>
</feature>
<dbReference type="PROSITE" id="PS50940">
    <property type="entry name" value="CHIT_BIND_II"/>
    <property type="match status" value="1"/>
</dbReference>
<dbReference type="SMART" id="SM00494">
    <property type="entry name" value="ChtBD2"/>
    <property type="match status" value="1"/>
</dbReference>
<feature type="region of interest" description="Disordered" evidence="1">
    <location>
        <begin position="782"/>
        <end position="814"/>
    </location>
</feature>
<dbReference type="InterPro" id="IPR036508">
    <property type="entry name" value="Chitin-bd_dom_sf"/>
</dbReference>
<feature type="region of interest" description="Disordered" evidence="1">
    <location>
        <begin position="63"/>
        <end position="427"/>
    </location>
</feature>
<dbReference type="Proteomes" id="UP000759131">
    <property type="component" value="Unassembled WGS sequence"/>
</dbReference>
<feature type="compositionally biased region" description="Acidic residues" evidence="1">
    <location>
        <begin position="175"/>
        <end position="187"/>
    </location>
</feature>
<feature type="non-terminal residue" evidence="4">
    <location>
        <position position="1"/>
    </location>
</feature>
<feature type="compositionally biased region" description="Basic and acidic residues" evidence="1">
    <location>
        <begin position="676"/>
        <end position="689"/>
    </location>
</feature>
<evidence type="ECO:0000256" key="1">
    <source>
        <dbReference type="SAM" id="MobiDB-lite"/>
    </source>
</evidence>
<reference evidence="4" key="1">
    <citation type="submission" date="2020-11" db="EMBL/GenBank/DDBJ databases">
        <authorList>
            <person name="Tran Van P."/>
        </authorList>
    </citation>
    <scope>NUCLEOTIDE SEQUENCE</scope>
</reference>
<dbReference type="AlphaFoldDB" id="A0A7R9Q5Y6"/>
<dbReference type="GO" id="GO:0016810">
    <property type="term" value="F:hydrolase activity, acting on carbon-nitrogen (but not peptide) bonds"/>
    <property type="evidence" value="ECO:0007669"/>
    <property type="project" value="InterPro"/>
</dbReference>
<feature type="compositionally biased region" description="Basic and acidic residues" evidence="1">
    <location>
        <begin position="83"/>
        <end position="113"/>
    </location>
</feature>
<dbReference type="PROSITE" id="PS51677">
    <property type="entry name" value="NODB"/>
    <property type="match status" value="1"/>
</dbReference>
<evidence type="ECO:0000259" key="3">
    <source>
        <dbReference type="PROSITE" id="PS51677"/>
    </source>
</evidence>
<dbReference type="EMBL" id="CAJPIZ010012711">
    <property type="protein sequence ID" value="CAG2113845.1"/>
    <property type="molecule type" value="Genomic_DNA"/>
</dbReference>
<protein>
    <recommendedName>
        <fullName evidence="6">Chitin-binding type-2 domain-containing protein</fullName>
    </recommendedName>
</protein>
<feature type="compositionally biased region" description="Low complexity" evidence="1">
    <location>
        <begin position="805"/>
        <end position="814"/>
    </location>
</feature>
<evidence type="ECO:0008006" key="6">
    <source>
        <dbReference type="Google" id="ProtNLM"/>
    </source>
</evidence>
<keyword evidence="5" id="KW-1185">Reference proteome</keyword>
<dbReference type="InterPro" id="IPR002557">
    <property type="entry name" value="Chitin-bd_dom"/>
</dbReference>
<dbReference type="EMBL" id="OC867286">
    <property type="protein sequence ID" value="CAD7633415.1"/>
    <property type="molecule type" value="Genomic_DNA"/>
</dbReference>
<feature type="domain" description="NodB homology" evidence="3">
    <location>
        <begin position="899"/>
        <end position="965"/>
    </location>
</feature>
<feature type="compositionally biased region" description="Low complexity" evidence="1">
    <location>
        <begin position="502"/>
        <end position="515"/>
    </location>
</feature>
<evidence type="ECO:0000313" key="4">
    <source>
        <dbReference type="EMBL" id="CAD7633415.1"/>
    </source>
</evidence>
<dbReference type="Pfam" id="PF01607">
    <property type="entry name" value="CBM_14"/>
    <property type="match status" value="1"/>
</dbReference>
<sequence>ISGADTQESGFKCPEKFGHYPDGQDCQKYYVCDHGRTLEQRCDDGLLYNTYLKTCDWPRNVQCDRGGKRVNTRRNPDIQKNAYSRDFDETNRLNDENNRDNDDPSGDSGRDYNQKFQSGSVGAPKQDSPQWNPNFASITGGNRRTVSRGPVSRAPANTEHNANPGARPPPPPPEYEYDVPDYYEYEQELNPQPKPVVRRKPVKEAAPPPRRVVNSAPGDRSKAPSVKRMGWLPGDSDSREMNEYHWSPKDGAEYSKDVPKLPDEAFIKADTDFRNPEKQLREDNSPNTGPEPKDDEEDEREEYDDYYEDDEEAAHPHTDEDLVDDTPHHHHHEDDHHHHHDDDGEQPAETPTQLPPPNSPNKVVTYDDDDEVRAQPKVQPPRAPTDEWPKWNSRAPYIANSPQYARLQGSANPSAAPDGQNLGNDEFEKGPRAEAVVRHDRPVAKTYIPNTTNYKKFKPIKTNIHYKNNNSPYLKSVVDSKSTASDGTDGKPKATYGAVSTGSGKSNNNYVNNSKNDQKVGTLVQSTPRNAVKKKIVIKKFVSHKNKPKKAGQGGQGGVQSSESDSPSIYQVMDDFRDDVPNTILRQKSLAQDFRDSIIDNYMNNDKPNYILNDNDFDGKTYKVKVLGEEGDSDGELVRDFEQDFGTGSDHDKNSDQNEKHKSNSDHKSVHFMASSDRDKSDNDGKSVDKQPVLNTDAIVKNQRDHNNNNNKMVNAFTETPIFVGNKQPADNKWYKNQTYSRPKVIITDYKPPPKRTAPGGVFGWKQSVVFAPLPPPPPQVVVPTTTSTASPPKWPFVAPPPIPTTTTTTTTTKPRIRIKGTAKANKPVMKAPKQQAAPKTVAPNGQWYQNVKYEANPSVQTASYAKADKCNPQHCRTPDCRCGGTDIPGGLPLKQTPQIVVLTFDDSVNDLNWDIYDELFNSDRNNPNGCPVLATFYVSHEWTDYSQVQTLYARGHEMASHSVT</sequence>
<dbReference type="InterPro" id="IPR052740">
    <property type="entry name" value="CE4"/>
</dbReference>
<proteinExistence type="predicted"/>
<feature type="compositionally biased region" description="Acidic residues" evidence="1">
    <location>
        <begin position="293"/>
        <end position="312"/>
    </location>
</feature>
<dbReference type="InterPro" id="IPR011330">
    <property type="entry name" value="Glyco_hydro/deAcase_b/a-brl"/>
</dbReference>
<feature type="compositionally biased region" description="Low complexity" evidence="1">
    <location>
        <begin position="782"/>
        <end position="792"/>
    </location>
</feature>
<dbReference type="SUPFAM" id="SSF57625">
    <property type="entry name" value="Invertebrate chitin-binding proteins"/>
    <property type="match status" value="1"/>
</dbReference>
<dbReference type="PANTHER" id="PTHR45985:SF8">
    <property type="entry name" value="CHITIN DEACETYLASE-LIKE 9, ISOFORM A"/>
    <property type="match status" value="1"/>
</dbReference>
<feature type="compositionally biased region" description="Basic and acidic residues" evidence="1">
    <location>
        <begin position="649"/>
        <end position="669"/>
    </location>
</feature>
<dbReference type="Gene3D" id="2.170.140.10">
    <property type="entry name" value="Chitin binding domain"/>
    <property type="match status" value="1"/>
</dbReference>
<dbReference type="InterPro" id="IPR002509">
    <property type="entry name" value="NODB_dom"/>
</dbReference>
<evidence type="ECO:0000259" key="2">
    <source>
        <dbReference type="PROSITE" id="PS50940"/>
    </source>
</evidence>
<name>A0A7R9Q5Y6_9ACAR</name>
<feature type="region of interest" description="Disordered" evidence="1">
    <location>
        <begin position="543"/>
        <end position="566"/>
    </location>
</feature>
<dbReference type="Gene3D" id="3.20.20.370">
    <property type="entry name" value="Glycoside hydrolase/deacetylase"/>
    <property type="match status" value="1"/>
</dbReference>
<gene>
    <name evidence="4" type="ORF">OSB1V03_LOCUS13812</name>
</gene>
<organism evidence="4">
    <name type="scientific">Medioppia subpectinata</name>
    <dbReference type="NCBI Taxonomy" id="1979941"/>
    <lineage>
        <taxon>Eukaryota</taxon>
        <taxon>Metazoa</taxon>
        <taxon>Ecdysozoa</taxon>
        <taxon>Arthropoda</taxon>
        <taxon>Chelicerata</taxon>
        <taxon>Arachnida</taxon>
        <taxon>Acari</taxon>
        <taxon>Acariformes</taxon>
        <taxon>Sarcoptiformes</taxon>
        <taxon>Oribatida</taxon>
        <taxon>Brachypylina</taxon>
        <taxon>Oppioidea</taxon>
        <taxon>Oppiidae</taxon>
        <taxon>Medioppia</taxon>
    </lineage>
</organism>
<feature type="domain" description="Chitin-binding type-2" evidence="2">
    <location>
        <begin position="10"/>
        <end position="65"/>
    </location>
</feature>
<dbReference type="GO" id="GO:0005576">
    <property type="term" value="C:extracellular region"/>
    <property type="evidence" value="ECO:0007669"/>
    <property type="project" value="InterPro"/>
</dbReference>
<feature type="compositionally biased region" description="Basic and acidic residues" evidence="1">
    <location>
        <begin position="236"/>
        <end position="284"/>
    </location>
</feature>
<dbReference type="SUPFAM" id="SSF88713">
    <property type="entry name" value="Glycoside hydrolase/deacetylase"/>
    <property type="match status" value="1"/>
</dbReference>
<dbReference type="OrthoDB" id="504708at2759"/>
<feature type="region of interest" description="Disordered" evidence="1">
    <location>
        <begin position="478"/>
        <end position="516"/>
    </location>
</feature>
<feature type="compositionally biased region" description="Pro residues" evidence="1">
    <location>
        <begin position="793"/>
        <end position="804"/>
    </location>
</feature>
<dbReference type="GO" id="GO:0008061">
    <property type="term" value="F:chitin binding"/>
    <property type="evidence" value="ECO:0007669"/>
    <property type="project" value="InterPro"/>
</dbReference>